<dbReference type="GO" id="GO:0016758">
    <property type="term" value="F:hexosyltransferase activity"/>
    <property type="evidence" value="ECO:0007669"/>
    <property type="project" value="UniProtKB-ARBA"/>
</dbReference>
<organism evidence="2 3">
    <name type="scientific">Hallella bergensis DSM 17361</name>
    <dbReference type="NCBI Taxonomy" id="585502"/>
    <lineage>
        <taxon>Bacteria</taxon>
        <taxon>Pseudomonadati</taxon>
        <taxon>Bacteroidota</taxon>
        <taxon>Bacteroidia</taxon>
        <taxon>Bacteroidales</taxon>
        <taxon>Prevotellaceae</taxon>
        <taxon>Hallella</taxon>
    </lineage>
</organism>
<protein>
    <submittedName>
        <fullName evidence="2">Glycosyltransferase, group 2 family protein</fullName>
        <ecNumber evidence="2">2.4.-.-</ecNumber>
    </submittedName>
</protein>
<dbReference type="Proteomes" id="UP000003160">
    <property type="component" value="Unassembled WGS sequence"/>
</dbReference>
<keyword evidence="3" id="KW-1185">Reference proteome</keyword>
<dbReference type="EMBL" id="ACKS01000017">
    <property type="protein sequence ID" value="EFA45293.1"/>
    <property type="molecule type" value="Genomic_DNA"/>
</dbReference>
<dbReference type="InterPro" id="IPR029044">
    <property type="entry name" value="Nucleotide-diphossugar_trans"/>
</dbReference>
<dbReference type="Pfam" id="PF00535">
    <property type="entry name" value="Glycos_transf_2"/>
    <property type="match status" value="1"/>
</dbReference>
<dbReference type="CDD" id="cd00761">
    <property type="entry name" value="Glyco_tranf_GTA_type"/>
    <property type="match status" value="1"/>
</dbReference>
<dbReference type="RefSeq" id="WP_007174667.1">
    <property type="nucleotide sequence ID" value="NZ_GG704782.1"/>
</dbReference>
<name>D1PTN3_9BACT</name>
<evidence type="ECO:0000313" key="2">
    <source>
        <dbReference type="EMBL" id="EFA45293.1"/>
    </source>
</evidence>
<dbReference type="Gene3D" id="3.90.550.10">
    <property type="entry name" value="Spore Coat Polysaccharide Biosynthesis Protein SpsA, Chain A"/>
    <property type="match status" value="1"/>
</dbReference>
<sequence length="341" mass="39856">MNTRKILSVIIPTYNMECYLEHTLSSLLVDKHLDRLEVIVVNDGSTDDSLAIARRFHDRYPDVFVVIDKPNGHYGSCVNAGLKVAVGKYVKVLDADDSFDTNNLSSMLDLLNTLEVDLLITQFVTISPEGERGTPRNLHLPANRILDIKDVYQTMGRKGTWMHELTYRRSIFNEIDYQQSEGILYSDIQWGMVPMCRVRKLYYLDKTVYLYLMGRTGQSMETKIHKQHLADEYHVLFEVVKAYGQVDFCCAQTRKLLYNKLYKRLGWSYRECMITYDDRHAKPLLEFDNNLRNANPELYGRLNRKLLSVPFIPVPFIKLWRDNPDGWLLRMALSVYKMLHH</sequence>
<comment type="caution">
    <text evidence="2">The sequence shown here is derived from an EMBL/GenBank/DDBJ whole genome shotgun (WGS) entry which is preliminary data.</text>
</comment>
<dbReference type="SUPFAM" id="SSF53448">
    <property type="entry name" value="Nucleotide-diphospho-sugar transferases"/>
    <property type="match status" value="1"/>
</dbReference>
<dbReference type="InterPro" id="IPR001173">
    <property type="entry name" value="Glyco_trans_2-like"/>
</dbReference>
<dbReference type="eggNOG" id="COG0463">
    <property type="taxonomic scope" value="Bacteria"/>
</dbReference>
<evidence type="ECO:0000313" key="3">
    <source>
        <dbReference type="Proteomes" id="UP000003160"/>
    </source>
</evidence>
<keyword evidence="2" id="KW-0328">Glycosyltransferase</keyword>
<dbReference type="OrthoDB" id="396512at2"/>
<reference evidence="2 3" key="1">
    <citation type="submission" date="2009-10" db="EMBL/GenBank/DDBJ databases">
        <authorList>
            <person name="Qin X."/>
            <person name="Bachman B."/>
            <person name="Battles P."/>
            <person name="Bell A."/>
            <person name="Bess C."/>
            <person name="Bickham C."/>
            <person name="Chaboub L."/>
            <person name="Chen D."/>
            <person name="Coyle M."/>
            <person name="Deiros D.R."/>
            <person name="Dinh H."/>
            <person name="Forbes L."/>
            <person name="Fowler G."/>
            <person name="Francisco L."/>
            <person name="Fu Q."/>
            <person name="Gubbala S."/>
            <person name="Hale W."/>
            <person name="Han Y."/>
            <person name="Hemphill L."/>
            <person name="Highlander S.K."/>
            <person name="Hirani K."/>
            <person name="Hogues M."/>
            <person name="Jackson L."/>
            <person name="Jakkamsetti A."/>
            <person name="Javaid M."/>
            <person name="Jiang H."/>
            <person name="Korchina V."/>
            <person name="Kovar C."/>
            <person name="Lara F."/>
            <person name="Lee S."/>
            <person name="Mata R."/>
            <person name="Mathew T."/>
            <person name="Moen C."/>
            <person name="Morales K."/>
            <person name="Munidasa M."/>
            <person name="Nazareth L."/>
            <person name="Ngo R."/>
            <person name="Nguyen L."/>
            <person name="Okwuonu G."/>
            <person name="Ongeri F."/>
            <person name="Patil S."/>
            <person name="Petrosino J."/>
            <person name="Pham C."/>
            <person name="Pham P."/>
            <person name="Pu L.-L."/>
            <person name="Puazo M."/>
            <person name="Raj R."/>
            <person name="Reid J."/>
            <person name="Rouhana J."/>
            <person name="Saada N."/>
            <person name="Shang Y."/>
            <person name="Simmons D."/>
            <person name="Thornton R."/>
            <person name="Warren J."/>
            <person name="Weissenberger G."/>
            <person name="Zhang J."/>
            <person name="Zhang L."/>
            <person name="Zhou C."/>
            <person name="Zhu D."/>
            <person name="Muzny D."/>
            <person name="Worley K."/>
            <person name="Gibbs R."/>
        </authorList>
    </citation>
    <scope>NUCLEOTIDE SEQUENCE [LARGE SCALE GENOMIC DNA]</scope>
    <source>
        <strain evidence="2 3">DSM 17361</strain>
    </source>
</reference>
<dbReference type="EC" id="2.4.-.-" evidence="2"/>
<dbReference type="PANTHER" id="PTHR22916">
    <property type="entry name" value="GLYCOSYLTRANSFERASE"/>
    <property type="match status" value="1"/>
</dbReference>
<evidence type="ECO:0000259" key="1">
    <source>
        <dbReference type="Pfam" id="PF00535"/>
    </source>
</evidence>
<dbReference type="AlphaFoldDB" id="D1PTN3"/>
<feature type="domain" description="Glycosyltransferase 2-like" evidence="1">
    <location>
        <begin position="8"/>
        <end position="174"/>
    </location>
</feature>
<accession>D1PTN3</accession>
<gene>
    <name evidence="2" type="ORF">HMPREF0645_0318</name>
</gene>
<dbReference type="HOGENOM" id="CLU_025996_25_2_10"/>
<dbReference type="PANTHER" id="PTHR22916:SF3">
    <property type="entry name" value="UDP-GLCNAC:BETAGAL BETA-1,3-N-ACETYLGLUCOSAMINYLTRANSFERASE-LIKE PROTEIN 1"/>
    <property type="match status" value="1"/>
</dbReference>
<keyword evidence="2" id="KW-0808">Transferase</keyword>
<proteinExistence type="predicted"/>